<gene>
    <name evidence="1" type="ORF">GALMADRAFT_160480</name>
</gene>
<dbReference type="HOGENOM" id="CLU_018544_12_0_1"/>
<sequence>MNHGADNSLIDTFPFSSHLYTNYVPSDNEICEINAFLVEPINEVQALKIEMDRLQTELYAITMKHDNLRLQVDACRALVTHARRIPDDILAEVFYHCLPTGRNAPLSRIAAPLIFTRICKQWRQVAVSTPRIWETIHINVARTEPNPWTTPRSHDNNCTDPFLTTLDNGRANAASKWLHRSGMRPLSLSLVSDFPMVGAMDVYLNSVIPFASRWRNLFLQAPSRALSPIAALDAQDFPSLQSLFIDFSNTRDSNTVEDLATWANCGLLKAPSLSKLSVRQSTMQLAHLIVDWSKLSHLELRSQSGGGSGTYFSLQNLSHVLRYCVRLVHCSVEVGLLWAQQSDDICLMCLPLLQRLFIISTVNIAPFTTKLEASSLQDIHFRSEEANGDIHASLDFLLQHSTIRKLVIESTHIGGHQFLQCLRQCPALLSLTIKHIDPEEIMDSPRIDDKFLSRLSSTDPDGLCQGLEEFSCDDTGHFSVDGLARFVKRKQSGSVSGLAKLKKLVLGNIHRLANNSSVFKEFKELATSEEFRKYTMEGMVFRLDSGVSHETAYSDQEVNTNNYDDPPVDFGSSSAQYTEHWAN</sequence>
<dbReference type="InterPro" id="IPR032675">
    <property type="entry name" value="LRR_dom_sf"/>
</dbReference>
<dbReference type="Gene3D" id="3.80.10.10">
    <property type="entry name" value="Ribonuclease Inhibitor"/>
    <property type="match status" value="1"/>
</dbReference>
<dbReference type="Proteomes" id="UP000027222">
    <property type="component" value="Unassembled WGS sequence"/>
</dbReference>
<proteinExistence type="predicted"/>
<dbReference type="SUPFAM" id="SSF52047">
    <property type="entry name" value="RNI-like"/>
    <property type="match status" value="1"/>
</dbReference>
<protein>
    <submittedName>
        <fullName evidence="1">Uncharacterized protein</fullName>
    </submittedName>
</protein>
<organism evidence="1 2">
    <name type="scientific">Galerina marginata (strain CBS 339.88)</name>
    <dbReference type="NCBI Taxonomy" id="685588"/>
    <lineage>
        <taxon>Eukaryota</taxon>
        <taxon>Fungi</taxon>
        <taxon>Dikarya</taxon>
        <taxon>Basidiomycota</taxon>
        <taxon>Agaricomycotina</taxon>
        <taxon>Agaricomycetes</taxon>
        <taxon>Agaricomycetidae</taxon>
        <taxon>Agaricales</taxon>
        <taxon>Agaricineae</taxon>
        <taxon>Strophariaceae</taxon>
        <taxon>Galerina</taxon>
    </lineage>
</organism>
<dbReference type="OrthoDB" id="3365698at2759"/>
<evidence type="ECO:0000313" key="2">
    <source>
        <dbReference type="Proteomes" id="UP000027222"/>
    </source>
</evidence>
<evidence type="ECO:0000313" key="1">
    <source>
        <dbReference type="EMBL" id="KDR69165.1"/>
    </source>
</evidence>
<name>A0A067SDY7_GALM3</name>
<dbReference type="EMBL" id="KL142403">
    <property type="protein sequence ID" value="KDR69165.1"/>
    <property type="molecule type" value="Genomic_DNA"/>
</dbReference>
<dbReference type="STRING" id="685588.A0A067SDY7"/>
<dbReference type="Gene3D" id="1.20.1280.50">
    <property type="match status" value="1"/>
</dbReference>
<reference evidence="2" key="1">
    <citation type="journal article" date="2014" name="Proc. Natl. Acad. Sci. U.S.A.">
        <title>Extensive sampling of basidiomycete genomes demonstrates inadequacy of the white-rot/brown-rot paradigm for wood decay fungi.</title>
        <authorList>
            <person name="Riley R."/>
            <person name="Salamov A.A."/>
            <person name="Brown D.W."/>
            <person name="Nagy L.G."/>
            <person name="Floudas D."/>
            <person name="Held B.W."/>
            <person name="Levasseur A."/>
            <person name="Lombard V."/>
            <person name="Morin E."/>
            <person name="Otillar R."/>
            <person name="Lindquist E.A."/>
            <person name="Sun H."/>
            <person name="LaButti K.M."/>
            <person name="Schmutz J."/>
            <person name="Jabbour D."/>
            <person name="Luo H."/>
            <person name="Baker S.E."/>
            <person name="Pisabarro A.G."/>
            <person name="Walton J.D."/>
            <person name="Blanchette R.A."/>
            <person name="Henrissat B."/>
            <person name="Martin F."/>
            <person name="Cullen D."/>
            <person name="Hibbett D.S."/>
            <person name="Grigoriev I.V."/>
        </authorList>
    </citation>
    <scope>NUCLEOTIDE SEQUENCE [LARGE SCALE GENOMIC DNA]</scope>
    <source>
        <strain evidence="2">CBS 339.88</strain>
    </source>
</reference>
<accession>A0A067SDY7</accession>
<dbReference type="AlphaFoldDB" id="A0A067SDY7"/>
<keyword evidence="2" id="KW-1185">Reference proteome</keyword>